<comment type="caution">
    <text evidence="1">The sequence shown here is derived from an EMBL/GenBank/DDBJ whole genome shotgun (WGS) entry which is preliminary data.</text>
</comment>
<name>A0ABT3NDG3_9BACT</name>
<evidence type="ECO:0000313" key="2">
    <source>
        <dbReference type="Proteomes" id="UP001209681"/>
    </source>
</evidence>
<feature type="non-terminal residue" evidence="1">
    <location>
        <position position="1"/>
    </location>
</feature>
<dbReference type="RefSeq" id="WP_265426446.1">
    <property type="nucleotide sequence ID" value="NZ_JAPFPW010000078.1"/>
</dbReference>
<accession>A0ABT3NDG3</accession>
<organism evidence="1 2">
    <name type="scientific">Desulfobotulus pelophilus</name>
    <dbReference type="NCBI Taxonomy" id="2823377"/>
    <lineage>
        <taxon>Bacteria</taxon>
        <taxon>Pseudomonadati</taxon>
        <taxon>Thermodesulfobacteriota</taxon>
        <taxon>Desulfobacteria</taxon>
        <taxon>Desulfobacterales</taxon>
        <taxon>Desulfobacteraceae</taxon>
        <taxon>Desulfobotulus</taxon>
    </lineage>
</organism>
<sequence>GIRPESTKEPPMTAASLWTLPELEAKITDLKKALSAAMLSQEYTTSDGVKVTRASLPDIQSGLQYFETEKAKLMAITRPRILQGRPTR</sequence>
<dbReference type="EMBL" id="JAPFPW010000078">
    <property type="protein sequence ID" value="MCW7755501.1"/>
    <property type="molecule type" value="Genomic_DNA"/>
</dbReference>
<keyword evidence="2" id="KW-1185">Reference proteome</keyword>
<dbReference type="Proteomes" id="UP001209681">
    <property type="component" value="Unassembled WGS sequence"/>
</dbReference>
<proteinExistence type="predicted"/>
<evidence type="ECO:0000313" key="1">
    <source>
        <dbReference type="EMBL" id="MCW7755501.1"/>
    </source>
</evidence>
<protein>
    <submittedName>
        <fullName evidence="1">Uncharacterized protein</fullName>
    </submittedName>
</protein>
<gene>
    <name evidence="1" type="ORF">OOT00_16115</name>
</gene>
<reference evidence="1 2" key="1">
    <citation type="submission" date="2022-11" db="EMBL/GenBank/DDBJ databases">
        <title>Desulfobotulus tamanensis H1 sp. nov. - anaerobic, alkaliphilic, sulphate reducing bacterium isolated from terrestrial mud volcano.</title>
        <authorList>
            <person name="Frolova A."/>
            <person name="Merkel A.Y."/>
            <person name="Slobodkin A.I."/>
        </authorList>
    </citation>
    <scope>NUCLEOTIDE SEQUENCE [LARGE SCALE GENOMIC DNA]</scope>
    <source>
        <strain evidence="1 2">H1</strain>
    </source>
</reference>